<feature type="region of interest" description="Disordered" evidence="2">
    <location>
        <begin position="397"/>
        <end position="417"/>
    </location>
</feature>
<feature type="compositionally biased region" description="Basic and acidic residues" evidence="2">
    <location>
        <begin position="401"/>
        <end position="410"/>
    </location>
</feature>
<sequence length="557" mass="64042">MPRYMCGTKSDRPPPVNQNMFYQHSASSSRSTSSGVESRNSRWRQQEAERLERVADLWDQVRTELQQERHQQLQKKVVLQRQLLRAQDYLAVCHRQKQQERLLQRRTEAKHRRRTTEAALVDVCKQSLDSDRERAIAERQVREIRVVAPRQADHAGEGDSASVVPRRRHGAWQRPGYQHKQLLSLTSTKEPGNDQRQDRPAGADNGAPEGTESSAKETLSWQRSNERQRPGQQMDSTQTPRLSQQASNKLNSFKGHIGAGELWDVLREESKTKLVQSDQRFPQELKAAFGAFVRERLTKHCPPVQRSFCASEDVPDIDQLLDQSHLQHTKMLRHKAELMYRASLNNRDRTTILMYNNPLPDVADSSQQDSISRYIPSWEEADQEKPAAEYMKWLTSSGDKANSRGEDQRNTRHSAHSCQLSESAQELQNIWLSIAQQRHKHSKTLRYHFLTDKGAESDGTFSKKFQEEQSTTSLHQIRPDFKSHSALELSHDEPEVSATSVQERGHSADIETLQKFRSDWQPLSMTALREYKKQMETGGSGSFGQGRSKMWPVVSFT</sequence>
<dbReference type="EMBL" id="PZQS01000009">
    <property type="protein sequence ID" value="PVD24819.1"/>
    <property type="molecule type" value="Genomic_DNA"/>
</dbReference>
<feature type="region of interest" description="Disordered" evidence="2">
    <location>
        <begin position="1"/>
        <end position="45"/>
    </location>
</feature>
<feature type="compositionally biased region" description="Low complexity" evidence="2">
    <location>
        <begin position="25"/>
        <end position="38"/>
    </location>
</feature>
<comment type="caution">
    <text evidence="3">The sequence shown here is derived from an EMBL/GenBank/DDBJ whole genome shotgun (WGS) entry which is preliminary data.</text>
</comment>
<keyword evidence="4" id="KW-1185">Reference proteome</keyword>
<evidence type="ECO:0000256" key="1">
    <source>
        <dbReference type="SAM" id="Coils"/>
    </source>
</evidence>
<proteinExistence type="predicted"/>
<dbReference type="STRING" id="400727.A0A2T7NUG0"/>
<dbReference type="InterPro" id="IPR029241">
    <property type="entry name" value="TSGA13"/>
</dbReference>
<feature type="region of interest" description="Disordered" evidence="2">
    <location>
        <begin position="188"/>
        <end position="246"/>
    </location>
</feature>
<dbReference type="PANTHER" id="PTHR37352">
    <property type="entry name" value="TESTIS-SPECIFIC GENE 13 PROTEIN"/>
    <property type="match status" value="1"/>
</dbReference>
<feature type="coiled-coil region" evidence="1">
    <location>
        <begin position="48"/>
        <end position="82"/>
    </location>
</feature>
<feature type="compositionally biased region" description="Polar residues" evidence="2">
    <location>
        <begin position="230"/>
        <end position="246"/>
    </location>
</feature>
<accession>A0A2T7NUG0</accession>
<feature type="compositionally biased region" description="Basic and acidic residues" evidence="2">
    <location>
        <begin position="191"/>
        <end position="201"/>
    </location>
</feature>
<organism evidence="3 4">
    <name type="scientific">Pomacea canaliculata</name>
    <name type="common">Golden apple snail</name>
    <dbReference type="NCBI Taxonomy" id="400727"/>
    <lineage>
        <taxon>Eukaryota</taxon>
        <taxon>Metazoa</taxon>
        <taxon>Spiralia</taxon>
        <taxon>Lophotrochozoa</taxon>
        <taxon>Mollusca</taxon>
        <taxon>Gastropoda</taxon>
        <taxon>Caenogastropoda</taxon>
        <taxon>Architaenioglossa</taxon>
        <taxon>Ampullarioidea</taxon>
        <taxon>Ampullariidae</taxon>
        <taxon>Pomacea</taxon>
    </lineage>
</organism>
<feature type="compositionally biased region" description="Polar residues" evidence="2">
    <location>
        <begin position="211"/>
        <end position="223"/>
    </location>
</feature>
<dbReference type="PANTHER" id="PTHR37352:SF1">
    <property type="entry name" value="TESTIS-SPECIFIC GENE 13 PROTEIN"/>
    <property type="match status" value="1"/>
</dbReference>
<name>A0A2T7NUG0_POMCA</name>
<reference evidence="3 4" key="1">
    <citation type="submission" date="2018-04" db="EMBL/GenBank/DDBJ databases">
        <title>The genome of golden apple snail Pomacea canaliculata provides insight into stress tolerance and invasive adaptation.</title>
        <authorList>
            <person name="Liu C."/>
            <person name="Liu B."/>
            <person name="Ren Y."/>
            <person name="Zhang Y."/>
            <person name="Wang H."/>
            <person name="Li S."/>
            <person name="Jiang F."/>
            <person name="Yin L."/>
            <person name="Zhang G."/>
            <person name="Qian W."/>
            <person name="Fan W."/>
        </authorList>
    </citation>
    <scope>NUCLEOTIDE SEQUENCE [LARGE SCALE GENOMIC DNA]</scope>
    <source>
        <strain evidence="3">SZHN2017</strain>
        <tissue evidence="3">Muscle</tissue>
    </source>
</reference>
<keyword evidence="1" id="KW-0175">Coiled coil</keyword>
<evidence type="ECO:0000256" key="2">
    <source>
        <dbReference type="SAM" id="MobiDB-lite"/>
    </source>
</evidence>
<protein>
    <submittedName>
        <fullName evidence="3">Uncharacterized protein</fullName>
    </submittedName>
</protein>
<gene>
    <name evidence="3" type="ORF">C0Q70_15305</name>
</gene>
<dbReference type="AlphaFoldDB" id="A0A2T7NUG0"/>
<dbReference type="OrthoDB" id="9946729at2759"/>
<dbReference type="Proteomes" id="UP000245119">
    <property type="component" value="Linkage Group LG9"/>
</dbReference>
<evidence type="ECO:0000313" key="3">
    <source>
        <dbReference type="EMBL" id="PVD24819.1"/>
    </source>
</evidence>
<evidence type="ECO:0000313" key="4">
    <source>
        <dbReference type="Proteomes" id="UP000245119"/>
    </source>
</evidence>